<keyword evidence="3" id="KW-0067">ATP-binding</keyword>
<dbReference type="InterPro" id="IPR000719">
    <property type="entry name" value="Prot_kinase_dom"/>
</dbReference>
<dbReference type="GO" id="GO:0004674">
    <property type="term" value="F:protein serine/threonine kinase activity"/>
    <property type="evidence" value="ECO:0007669"/>
    <property type="project" value="TreeGrafter"/>
</dbReference>
<dbReference type="STRING" id="1157962.A0A250X734"/>
<keyword evidence="4" id="KW-0142">cGMP-binding</keyword>
<dbReference type="PROSITE" id="PS00108">
    <property type="entry name" value="PROTEIN_KINASE_ST"/>
    <property type="match status" value="1"/>
</dbReference>
<dbReference type="GO" id="GO:0035556">
    <property type="term" value="P:intracellular signal transduction"/>
    <property type="evidence" value="ECO:0007669"/>
    <property type="project" value="TreeGrafter"/>
</dbReference>
<dbReference type="SMART" id="SM00220">
    <property type="entry name" value="S_TKc"/>
    <property type="match status" value="1"/>
</dbReference>
<sequence length="840" mass="90374">MPGSSLMKLPLLVGSNKSIYFLTLGPILPLPLTHTRFGSFKLRRSSPASITNPPADNSSRMQVSEPTGIHSEPISTSSGSLVATAMSMPLNVRPADSLSCPWATTLDSLQPSGTNRQSVQSDKVSNVYQFDHFSQQNSLSASRCAKDRCPSTQNVPSDMKGSLPSGTTNPDDIQKAFDQVKAEQFVREIAIMKKLVHPNVVRLVEVIDDPSSDNLLIVMEYVEGESLQPQQFDATHWQPVPEPEVWRRARDVMQGLDYLHYHEVVHGDLKPANLMMEANTHIVKIVDFGSSVLSRRSSGVASSASFGFSSAVTATCTPAFRSPESLQAGYRLSFEMDMWALGVTLYMWVFGELPFSGAAPFMVYENIRQREVSLPTHTRISEELQSMLHALLNKNPRQRIDISTAIRHQWITGSGAVPIAAISCEGAPHELGGRMSSSTYRVGFSGETSTCMECSSVLTCAGAAASGAAGTMRNVESSAGCSGADVLEPMATCVQEDTGGHWFWRRQHAPCTTIPAANAEGRACSPRRHPPPRQWSSSVRQVEAPTLEAAGAADIGGYFSLRLTGVAEEEEAAADVSSAYDGLPGATGGGVSQKVLAAGPACTSGTADEEQRLLQQQGGLFDLGMEHDASGTAARKRGRGGLEQSWYARSLSQEELDDAISRSTGGGEVMEAIGKIFEEVRFLTGENIITAGEPMTHVYLLAQGEVEIYYEPLPNTSVAELLASGSLGVGRSEDIHYSLTFLEEQLALSAPIIAGLRTNDKSASSSCSASAAAAAADSKGRLDSLMPDDQGSLERHNLDKRKDSGIVEDDLDDFLSMGLSHKMSRALSGEWDWAKTCQEH</sequence>
<dbReference type="Gene3D" id="2.60.120.10">
    <property type="entry name" value="Jelly Rolls"/>
    <property type="match status" value="1"/>
</dbReference>
<evidence type="ECO:0000256" key="5">
    <source>
        <dbReference type="SAM" id="MobiDB-lite"/>
    </source>
</evidence>
<dbReference type="PROSITE" id="PS50011">
    <property type="entry name" value="PROTEIN_KINASE_DOM"/>
    <property type="match status" value="1"/>
</dbReference>
<feature type="domain" description="Protein kinase" evidence="6">
    <location>
        <begin position="113"/>
        <end position="411"/>
    </location>
</feature>
<organism evidence="8 9">
    <name type="scientific">Chlamydomonas eustigma</name>
    <dbReference type="NCBI Taxonomy" id="1157962"/>
    <lineage>
        <taxon>Eukaryota</taxon>
        <taxon>Viridiplantae</taxon>
        <taxon>Chlorophyta</taxon>
        <taxon>core chlorophytes</taxon>
        <taxon>Chlorophyceae</taxon>
        <taxon>CS clade</taxon>
        <taxon>Chlamydomonadales</taxon>
        <taxon>Chlamydomonadaceae</taxon>
        <taxon>Chlamydomonas</taxon>
    </lineage>
</organism>
<evidence type="ECO:0000313" key="8">
    <source>
        <dbReference type="EMBL" id="GAX78702.1"/>
    </source>
</evidence>
<feature type="region of interest" description="Disordered" evidence="5">
    <location>
        <begin position="779"/>
        <end position="801"/>
    </location>
</feature>
<protein>
    <recommendedName>
        <fullName evidence="10">cGMP-dependent protein kinase</fullName>
    </recommendedName>
</protein>
<dbReference type="PANTHER" id="PTHR24346:SF77">
    <property type="entry name" value="SERINE THREONINE PROTEIN KINASE"/>
    <property type="match status" value="1"/>
</dbReference>
<accession>A0A250X734</accession>
<dbReference type="OrthoDB" id="68483at2759"/>
<feature type="region of interest" description="Disordered" evidence="5">
    <location>
        <begin position="144"/>
        <end position="167"/>
    </location>
</feature>
<dbReference type="InterPro" id="IPR000595">
    <property type="entry name" value="cNMP-bd_dom"/>
</dbReference>
<keyword evidence="9" id="KW-1185">Reference proteome</keyword>
<dbReference type="InterPro" id="IPR011009">
    <property type="entry name" value="Kinase-like_dom_sf"/>
</dbReference>
<dbReference type="InterPro" id="IPR008271">
    <property type="entry name" value="Ser/Thr_kinase_AS"/>
</dbReference>
<evidence type="ECO:0000256" key="3">
    <source>
        <dbReference type="ARBA" id="ARBA00022840"/>
    </source>
</evidence>
<proteinExistence type="predicted"/>
<evidence type="ECO:0000259" key="6">
    <source>
        <dbReference type="PROSITE" id="PS50011"/>
    </source>
</evidence>
<dbReference type="Pfam" id="PF00069">
    <property type="entry name" value="Pkinase"/>
    <property type="match status" value="1"/>
</dbReference>
<feature type="compositionally biased region" description="Basic and acidic residues" evidence="5">
    <location>
        <begin position="792"/>
        <end position="801"/>
    </location>
</feature>
<feature type="region of interest" description="Disordered" evidence="5">
    <location>
        <begin position="44"/>
        <end position="76"/>
    </location>
</feature>
<reference evidence="8 9" key="1">
    <citation type="submission" date="2017-08" db="EMBL/GenBank/DDBJ databases">
        <title>Acidophilic green algal genome provides insights into adaptation to an acidic environment.</title>
        <authorList>
            <person name="Hirooka S."/>
            <person name="Hirose Y."/>
            <person name="Kanesaki Y."/>
            <person name="Higuchi S."/>
            <person name="Fujiwara T."/>
            <person name="Onuma R."/>
            <person name="Era A."/>
            <person name="Ohbayashi R."/>
            <person name="Uzuka A."/>
            <person name="Nozaki H."/>
            <person name="Yoshikawa H."/>
            <person name="Miyagishima S.Y."/>
        </authorList>
    </citation>
    <scope>NUCLEOTIDE SEQUENCE [LARGE SCALE GENOMIC DNA]</scope>
    <source>
        <strain evidence="8 9">NIES-2499</strain>
    </source>
</reference>
<dbReference type="GO" id="GO:0005737">
    <property type="term" value="C:cytoplasm"/>
    <property type="evidence" value="ECO:0007669"/>
    <property type="project" value="TreeGrafter"/>
</dbReference>
<dbReference type="CDD" id="cd14008">
    <property type="entry name" value="STKc_LKB1_CaMKK"/>
    <property type="match status" value="1"/>
</dbReference>
<feature type="domain" description="Cyclic nucleotide-binding" evidence="7">
    <location>
        <begin position="677"/>
        <end position="728"/>
    </location>
</feature>
<keyword evidence="2" id="KW-0547">Nucleotide-binding</keyword>
<dbReference type="GO" id="GO:0005524">
    <property type="term" value="F:ATP binding"/>
    <property type="evidence" value="ECO:0007669"/>
    <property type="project" value="UniProtKB-KW"/>
</dbReference>
<dbReference type="SUPFAM" id="SSF56112">
    <property type="entry name" value="Protein kinase-like (PK-like)"/>
    <property type="match status" value="1"/>
</dbReference>
<feature type="region of interest" description="Disordered" evidence="5">
    <location>
        <begin position="520"/>
        <end position="539"/>
    </location>
</feature>
<gene>
    <name evidence="8" type="ORF">CEUSTIGMA_g6140.t1</name>
</gene>
<evidence type="ECO:0000313" key="9">
    <source>
        <dbReference type="Proteomes" id="UP000232323"/>
    </source>
</evidence>
<dbReference type="PANTHER" id="PTHR24346">
    <property type="entry name" value="MAP/MICROTUBULE AFFINITY-REGULATING KINASE"/>
    <property type="match status" value="1"/>
</dbReference>
<keyword evidence="1" id="KW-0140">cGMP</keyword>
<evidence type="ECO:0000256" key="1">
    <source>
        <dbReference type="ARBA" id="ARBA00022535"/>
    </source>
</evidence>
<comment type="caution">
    <text evidence="8">The sequence shown here is derived from an EMBL/GenBank/DDBJ whole genome shotgun (WGS) entry which is preliminary data.</text>
</comment>
<evidence type="ECO:0000256" key="4">
    <source>
        <dbReference type="ARBA" id="ARBA00022992"/>
    </source>
</evidence>
<name>A0A250X734_9CHLO</name>
<dbReference type="GO" id="GO:0030553">
    <property type="term" value="F:cGMP binding"/>
    <property type="evidence" value="ECO:0007669"/>
    <property type="project" value="UniProtKB-KW"/>
</dbReference>
<dbReference type="Proteomes" id="UP000232323">
    <property type="component" value="Unassembled WGS sequence"/>
</dbReference>
<dbReference type="InterPro" id="IPR018490">
    <property type="entry name" value="cNMP-bd_dom_sf"/>
</dbReference>
<evidence type="ECO:0000256" key="2">
    <source>
        <dbReference type="ARBA" id="ARBA00022741"/>
    </source>
</evidence>
<dbReference type="AlphaFoldDB" id="A0A250X734"/>
<dbReference type="SUPFAM" id="SSF51206">
    <property type="entry name" value="cAMP-binding domain-like"/>
    <property type="match status" value="1"/>
</dbReference>
<dbReference type="InterPro" id="IPR014710">
    <property type="entry name" value="RmlC-like_jellyroll"/>
</dbReference>
<dbReference type="EMBL" id="BEGY01000034">
    <property type="protein sequence ID" value="GAX78702.1"/>
    <property type="molecule type" value="Genomic_DNA"/>
</dbReference>
<dbReference type="PROSITE" id="PS50042">
    <property type="entry name" value="CNMP_BINDING_3"/>
    <property type="match status" value="1"/>
</dbReference>
<evidence type="ECO:0008006" key="10">
    <source>
        <dbReference type="Google" id="ProtNLM"/>
    </source>
</evidence>
<feature type="compositionally biased region" description="Polar residues" evidence="5">
    <location>
        <begin position="46"/>
        <end position="65"/>
    </location>
</feature>
<dbReference type="Gene3D" id="1.10.510.10">
    <property type="entry name" value="Transferase(Phosphotransferase) domain 1"/>
    <property type="match status" value="1"/>
</dbReference>
<evidence type="ECO:0000259" key="7">
    <source>
        <dbReference type="PROSITE" id="PS50042"/>
    </source>
</evidence>